<evidence type="ECO:0000256" key="3">
    <source>
        <dbReference type="ARBA" id="ARBA00023125"/>
    </source>
</evidence>
<dbReference type="EMBL" id="BONX01000009">
    <property type="protein sequence ID" value="GIG95217.1"/>
    <property type="molecule type" value="Genomic_DNA"/>
</dbReference>
<dbReference type="Pfam" id="PF00440">
    <property type="entry name" value="TetR_N"/>
    <property type="match status" value="1"/>
</dbReference>
<evidence type="ECO:0000256" key="6">
    <source>
        <dbReference type="SAM" id="MobiDB-lite"/>
    </source>
</evidence>
<dbReference type="Pfam" id="PF13977">
    <property type="entry name" value="TetR_C_6"/>
    <property type="match status" value="1"/>
</dbReference>
<proteinExistence type="predicted"/>
<evidence type="ECO:0000256" key="5">
    <source>
        <dbReference type="PROSITE-ProRule" id="PRU00335"/>
    </source>
</evidence>
<evidence type="ECO:0000313" key="9">
    <source>
        <dbReference type="Proteomes" id="UP000621500"/>
    </source>
</evidence>
<dbReference type="PANTHER" id="PTHR30055">
    <property type="entry name" value="HTH-TYPE TRANSCRIPTIONAL REGULATOR RUTR"/>
    <property type="match status" value="1"/>
</dbReference>
<sequence>MPRKADHVARRRQLADALMRLAASQGLEAVSLRHVAAEAGVSTGMVQHYFRTKDEMMTFALDMVMRDAQERITAEAAAAGRALTPAEFVRTLMIQILPLDEPRRLEGHVTLAFLAYAAVKPAIAEGLRGSTDQMHTFLAGQIRAVQATTGTAARVDPVHAATALLALVDGLGIHVLSQHYSGEQAVAALDAHLGLLFGSTPDPPANIPPADTTVDPPAGIG</sequence>
<evidence type="ECO:0000313" key="8">
    <source>
        <dbReference type="EMBL" id="GIG95217.1"/>
    </source>
</evidence>
<dbReference type="SUPFAM" id="SSF46689">
    <property type="entry name" value="Homeodomain-like"/>
    <property type="match status" value="1"/>
</dbReference>
<dbReference type="InterPro" id="IPR050109">
    <property type="entry name" value="HTH-type_TetR-like_transc_reg"/>
</dbReference>
<keyword evidence="3 5" id="KW-0238">DNA-binding</keyword>
<evidence type="ECO:0000259" key="7">
    <source>
        <dbReference type="PROSITE" id="PS50977"/>
    </source>
</evidence>
<dbReference type="InterPro" id="IPR039538">
    <property type="entry name" value="BetI_C"/>
</dbReference>
<keyword evidence="1" id="KW-0678">Repressor</keyword>
<evidence type="ECO:0000256" key="2">
    <source>
        <dbReference type="ARBA" id="ARBA00023015"/>
    </source>
</evidence>
<evidence type="ECO:0000256" key="1">
    <source>
        <dbReference type="ARBA" id="ARBA00022491"/>
    </source>
</evidence>
<organism evidence="8 9">
    <name type="scientific">Plantactinospora mayteni</name>
    <dbReference type="NCBI Taxonomy" id="566021"/>
    <lineage>
        <taxon>Bacteria</taxon>
        <taxon>Bacillati</taxon>
        <taxon>Actinomycetota</taxon>
        <taxon>Actinomycetes</taxon>
        <taxon>Micromonosporales</taxon>
        <taxon>Micromonosporaceae</taxon>
        <taxon>Plantactinospora</taxon>
    </lineage>
</organism>
<dbReference type="InterPro" id="IPR001647">
    <property type="entry name" value="HTH_TetR"/>
</dbReference>
<dbReference type="SUPFAM" id="SSF48498">
    <property type="entry name" value="Tetracyclin repressor-like, C-terminal domain"/>
    <property type="match status" value="1"/>
</dbReference>
<gene>
    <name evidence="8" type="ORF">Pma05_17900</name>
</gene>
<protein>
    <recommendedName>
        <fullName evidence="7">HTH tetR-type domain-containing protein</fullName>
    </recommendedName>
</protein>
<accession>A0ABQ4EKF5</accession>
<dbReference type="InterPro" id="IPR009057">
    <property type="entry name" value="Homeodomain-like_sf"/>
</dbReference>
<dbReference type="RefSeq" id="WP_203856832.1">
    <property type="nucleotide sequence ID" value="NZ_BAAAZQ010000019.1"/>
</dbReference>
<comment type="caution">
    <text evidence="8">The sequence shown here is derived from an EMBL/GenBank/DDBJ whole genome shotgun (WGS) entry which is preliminary data.</text>
</comment>
<evidence type="ECO:0000256" key="4">
    <source>
        <dbReference type="ARBA" id="ARBA00023163"/>
    </source>
</evidence>
<feature type="region of interest" description="Disordered" evidence="6">
    <location>
        <begin position="200"/>
        <end position="221"/>
    </location>
</feature>
<reference evidence="8 9" key="1">
    <citation type="submission" date="2021-01" db="EMBL/GenBank/DDBJ databases">
        <title>Whole genome shotgun sequence of Plantactinospora mayteni NBRC 109088.</title>
        <authorList>
            <person name="Komaki H."/>
            <person name="Tamura T."/>
        </authorList>
    </citation>
    <scope>NUCLEOTIDE SEQUENCE [LARGE SCALE GENOMIC DNA]</scope>
    <source>
        <strain evidence="8 9">NBRC 109088</strain>
    </source>
</reference>
<keyword evidence="2" id="KW-0805">Transcription regulation</keyword>
<dbReference type="PROSITE" id="PS50977">
    <property type="entry name" value="HTH_TETR_2"/>
    <property type="match status" value="1"/>
</dbReference>
<dbReference type="PANTHER" id="PTHR30055:SF226">
    <property type="entry name" value="HTH-TYPE TRANSCRIPTIONAL REGULATOR PKSA"/>
    <property type="match status" value="1"/>
</dbReference>
<dbReference type="Gene3D" id="1.10.357.10">
    <property type="entry name" value="Tetracycline Repressor, domain 2"/>
    <property type="match status" value="1"/>
</dbReference>
<feature type="DNA-binding region" description="H-T-H motif" evidence="5">
    <location>
        <begin position="31"/>
        <end position="50"/>
    </location>
</feature>
<keyword evidence="4" id="KW-0804">Transcription</keyword>
<keyword evidence="9" id="KW-1185">Reference proteome</keyword>
<name>A0ABQ4EKF5_9ACTN</name>
<dbReference type="Proteomes" id="UP000621500">
    <property type="component" value="Unassembled WGS sequence"/>
</dbReference>
<feature type="domain" description="HTH tetR-type" evidence="7">
    <location>
        <begin position="8"/>
        <end position="68"/>
    </location>
</feature>
<dbReference type="InterPro" id="IPR036271">
    <property type="entry name" value="Tet_transcr_reg_TetR-rel_C_sf"/>
</dbReference>